<evidence type="ECO:0000256" key="1">
    <source>
        <dbReference type="ARBA" id="ARBA00004651"/>
    </source>
</evidence>
<keyword evidence="3 6" id="KW-0812">Transmembrane</keyword>
<dbReference type="EMBL" id="JAFBFH010000001">
    <property type="protein sequence ID" value="MBM7713236.1"/>
    <property type="molecule type" value="Genomic_DNA"/>
</dbReference>
<evidence type="ECO:0000256" key="2">
    <source>
        <dbReference type="ARBA" id="ARBA00022448"/>
    </source>
</evidence>
<dbReference type="SUPFAM" id="SSF103473">
    <property type="entry name" value="MFS general substrate transporter"/>
    <property type="match status" value="1"/>
</dbReference>
<sequence>MVPVAFLFGFGVSGFNGIWMNATTELVPEEQLGIATGFSITVGSWGVVAGPPFFGFIVDMSGSFISGWLFISFMMGIVVMLLLNVMSVKQEESKKIKHFS</sequence>
<dbReference type="InterPro" id="IPR011701">
    <property type="entry name" value="MFS"/>
</dbReference>
<proteinExistence type="predicted"/>
<comment type="caution">
    <text evidence="8">The sequence shown here is derived from an EMBL/GenBank/DDBJ whole genome shotgun (WGS) entry which is preliminary data.</text>
</comment>
<evidence type="ECO:0000256" key="5">
    <source>
        <dbReference type="ARBA" id="ARBA00023136"/>
    </source>
</evidence>
<keyword evidence="2" id="KW-0813">Transport</keyword>
<dbReference type="InterPro" id="IPR036259">
    <property type="entry name" value="MFS_trans_sf"/>
</dbReference>
<keyword evidence="5 6" id="KW-0472">Membrane</keyword>
<evidence type="ECO:0000256" key="3">
    <source>
        <dbReference type="ARBA" id="ARBA00022692"/>
    </source>
</evidence>
<evidence type="ECO:0000256" key="6">
    <source>
        <dbReference type="SAM" id="Phobius"/>
    </source>
</evidence>
<keyword evidence="4 6" id="KW-1133">Transmembrane helix</keyword>
<dbReference type="Proteomes" id="UP000823485">
    <property type="component" value="Unassembled WGS sequence"/>
</dbReference>
<feature type="transmembrane region" description="Helical" evidence="6">
    <location>
        <begin position="64"/>
        <end position="85"/>
    </location>
</feature>
<feature type="domain" description="Major facilitator superfamily (MFS) profile" evidence="7">
    <location>
        <begin position="1"/>
        <end position="100"/>
    </location>
</feature>
<dbReference type="PROSITE" id="PS50850">
    <property type="entry name" value="MFS"/>
    <property type="match status" value="1"/>
</dbReference>
<gene>
    <name evidence="8" type="ORF">JOC94_000202</name>
</gene>
<reference evidence="8 9" key="1">
    <citation type="submission" date="2021-01" db="EMBL/GenBank/DDBJ databases">
        <title>Genomic Encyclopedia of Type Strains, Phase IV (KMG-IV): sequencing the most valuable type-strain genomes for metagenomic binning, comparative biology and taxonomic classification.</title>
        <authorList>
            <person name="Goeker M."/>
        </authorList>
    </citation>
    <scope>NUCLEOTIDE SEQUENCE [LARGE SCALE GENOMIC DNA]</scope>
    <source>
        <strain evidence="8 9">DSM 105453</strain>
    </source>
</reference>
<organism evidence="8 9">
    <name type="scientific">Siminovitchia thermophila</name>
    <dbReference type="NCBI Taxonomy" id="1245522"/>
    <lineage>
        <taxon>Bacteria</taxon>
        <taxon>Bacillati</taxon>
        <taxon>Bacillota</taxon>
        <taxon>Bacilli</taxon>
        <taxon>Bacillales</taxon>
        <taxon>Bacillaceae</taxon>
        <taxon>Siminovitchia</taxon>
    </lineage>
</organism>
<evidence type="ECO:0000313" key="8">
    <source>
        <dbReference type="EMBL" id="MBM7713236.1"/>
    </source>
</evidence>
<feature type="transmembrane region" description="Helical" evidence="6">
    <location>
        <begin position="34"/>
        <end position="58"/>
    </location>
</feature>
<protein>
    <submittedName>
        <fullName evidence="8">MFS family permease</fullName>
    </submittedName>
</protein>
<evidence type="ECO:0000256" key="4">
    <source>
        <dbReference type="ARBA" id="ARBA00022989"/>
    </source>
</evidence>
<dbReference type="Gene3D" id="1.20.1250.20">
    <property type="entry name" value="MFS general substrate transporter like domains"/>
    <property type="match status" value="1"/>
</dbReference>
<evidence type="ECO:0000313" key="9">
    <source>
        <dbReference type="Proteomes" id="UP000823485"/>
    </source>
</evidence>
<name>A0ABS2R3P5_9BACI</name>
<evidence type="ECO:0000259" key="7">
    <source>
        <dbReference type="PROSITE" id="PS50850"/>
    </source>
</evidence>
<feature type="transmembrane region" description="Helical" evidence="6">
    <location>
        <begin position="6"/>
        <end position="22"/>
    </location>
</feature>
<dbReference type="InterPro" id="IPR020846">
    <property type="entry name" value="MFS_dom"/>
</dbReference>
<comment type="subcellular location">
    <subcellularLocation>
        <location evidence="1">Cell membrane</location>
        <topology evidence="1">Multi-pass membrane protein</topology>
    </subcellularLocation>
</comment>
<accession>A0ABS2R3P5</accession>
<dbReference type="Pfam" id="PF07690">
    <property type="entry name" value="MFS_1"/>
    <property type="match status" value="1"/>
</dbReference>
<keyword evidence="9" id="KW-1185">Reference proteome</keyword>